<dbReference type="GO" id="GO:0043657">
    <property type="term" value="C:host cell"/>
    <property type="evidence" value="ECO:0007669"/>
    <property type="project" value="UniProtKB-SubCell"/>
</dbReference>
<evidence type="ECO:0000256" key="3">
    <source>
        <dbReference type="ARBA" id="ARBA00022525"/>
    </source>
</evidence>
<evidence type="ECO:0000256" key="1">
    <source>
        <dbReference type="ARBA" id="ARBA00004340"/>
    </source>
</evidence>
<reference evidence="5 6" key="1">
    <citation type="journal article" date="2019" name="Environ. Microbiol.">
        <title>At the nexus of three kingdoms: the genome of the mycorrhizal fungus Gigaspora margarita provides insights into plant, endobacterial and fungal interactions.</title>
        <authorList>
            <person name="Venice F."/>
            <person name="Ghignone S."/>
            <person name="Salvioli di Fossalunga A."/>
            <person name="Amselem J."/>
            <person name="Novero M."/>
            <person name="Xianan X."/>
            <person name="Sedzielewska Toro K."/>
            <person name="Morin E."/>
            <person name="Lipzen A."/>
            <person name="Grigoriev I.V."/>
            <person name="Henrissat B."/>
            <person name="Martin F.M."/>
            <person name="Bonfante P."/>
        </authorList>
    </citation>
    <scope>NUCLEOTIDE SEQUENCE [LARGE SCALE GENOMIC DNA]</scope>
    <source>
        <strain evidence="5 6">BEG34</strain>
    </source>
</reference>
<comment type="caution">
    <text evidence="5">The sequence shown here is derived from an EMBL/GenBank/DDBJ whole genome shotgun (WGS) entry which is preliminary data.</text>
</comment>
<feature type="domain" description="Crinkler effector protein N-terminal" evidence="4">
    <location>
        <begin position="52"/>
        <end position="146"/>
    </location>
</feature>
<protein>
    <submittedName>
        <fullName evidence="5">Crinkler family protein</fullName>
    </submittedName>
</protein>
<sequence length="479" mass="55603">MQSPFTSIFSSINKDKDKGGEIIEKLEPFQYQLFEHVLGRYKLKAKTLLKTFFLVKINKNEHVDDLKHAVKARKQQKFAEVDSTELRLWKVDITLDKPNEKLEVLENKECAVIKERLKGMKLVAFKKIIEYFSEVPKENHLSIIIERPPVIKSISKVDQVFSIKISHGKHRKLFPWIVDISRASLNDIKHKILDTLPLPQDTTADILTLRFSRENDKSSEELEFKNDKNFQEYLKYCVMTSSLSLKVQVYTLQKAFSEWKLGTVCDLFELPSNFQEFSKFSCGIDSLEDSEAEELLKHLYKDLKLRQKVIHGKLEVTKSKFVIPFLVIATSLFGGRVKLYPEHDIQGKYGRGPLDFCLYLKGIIVGIVEVKKEDFDQGVAQTAMQLHCSLETNRKRKRNEMEEIEDLFIDKAYGIVTDSCKWYFIECVVNEDDKPKFSIHSEQGSIIDWSEEIESLENGARRVLGHIVWLLKEAEKLVD</sequence>
<keyword evidence="6" id="KW-1185">Reference proteome</keyword>
<dbReference type="Pfam" id="PF20147">
    <property type="entry name" value="Crinkler"/>
    <property type="match status" value="1"/>
</dbReference>
<evidence type="ECO:0000259" key="4">
    <source>
        <dbReference type="Pfam" id="PF20147"/>
    </source>
</evidence>
<evidence type="ECO:0000256" key="2">
    <source>
        <dbReference type="ARBA" id="ARBA00004613"/>
    </source>
</evidence>
<accession>A0A8H3X9D2</accession>
<dbReference type="AlphaFoldDB" id="A0A8H3X9D2"/>
<dbReference type="GO" id="GO:0005576">
    <property type="term" value="C:extracellular region"/>
    <property type="evidence" value="ECO:0007669"/>
    <property type="project" value="UniProtKB-SubCell"/>
</dbReference>
<dbReference type="EMBL" id="WTPW01001430">
    <property type="protein sequence ID" value="KAF0436579.1"/>
    <property type="molecule type" value="Genomic_DNA"/>
</dbReference>
<dbReference type="OrthoDB" id="2414517at2759"/>
<gene>
    <name evidence="5" type="ORF">F8M41_004673</name>
</gene>
<dbReference type="InterPro" id="IPR045379">
    <property type="entry name" value="Crinkler_N"/>
</dbReference>
<evidence type="ECO:0000313" key="5">
    <source>
        <dbReference type="EMBL" id="KAF0436579.1"/>
    </source>
</evidence>
<proteinExistence type="predicted"/>
<name>A0A8H3X9D2_GIGMA</name>
<dbReference type="Proteomes" id="UP000439903">
    <property type="component" value="Unassembled WGS sequence"/>
</dbReference>
<keyword evidence="3" id="KW-0964">Secreted</keyword>
<organism evidence="5 6">
    <name type="scientific">Gigaspora margarita</name>
    <dbReference type="NCBI Taxonomy" id="4874"/>
    <lineage>
        <taxon>Eukaryota</taxon>
        <taxon>Fungi</taxon>
        <taxon>Fungi incertae sedis</taxon>
        <taxon>Mucoromycota</taxon>
        <taxon>Glomeromycotina</taxon>
        <taxon>Glomeromycetes</taxon>
        <taxon>Diversisporales</taxon>
        <taxon>Gigasporaceae</taxon>
        <taxon>Gigaspora</taxon>
    </lineage>
</organism>
<comment type="subcellular location">
    <subcellularLocation>
        <location evidence="1">Host cell</location>
    </subcellularLocation>
    <subcellularLocation>
        <location evidence="2">Secreted</location>
    </subcellularLocation>
</comment>
<evidence type="ECO:0000313" key="6">
    <source>
        <dbReference type="Proteomes" id="UP000439903"/>
    </source>
</evidence>